<feature type="region of interest" description="Disordered" evidence="1">
    <location>
        <begin position="1"/>
        <end position="30"/>
    </location>
</feature>
<keyword evidence="3" id="KW-1185">Reference proteome</keyword>
<proteinExistence type="predicted"/>
<gene>
    <name evidence="2" type="ORF">jaqu_38390</name>
</gene>
<dbReference type="EMBL" id="JYFE01000074">
    <property type="protein sequence ID" value="KIT14549.1"/>
    <property type="molecule type" value="Genomic_DNA"/>
</dbReference>
<evidence type="ECO:0000313" key="3">
    <source>
        <dbReference type="Proteomes" id="UP000032232"/>
    </source>
</evidence>
<comment type="caution">
    <text evidence="2">The sequence shown here is derived from an EMBL/GenBank/DDBJ whole genome shotgun (WGS) entry which is preliminary data.</text>
</comment>
<organism evidence="2 3">
    <name type="scientific">Jannaschia aquimarina</name>
    <dbReference type="NCBI Taxonomy" id="935700"/>
    <lineage>
        <taxon>Bacteria</taxon>
        <taxon>Pseudomonadati</taxon>
        <taxon>Pseudomonadota</taxon>
        <taxon>Alphaproteobacteria</taxon>
        <taxon>Rhodobacterales</taxon>
        <taxon>Roseobacteraceae</taxon>
        <taxon>Jannaschia</taxon>
    </lineage>
</organism>
<evidence type="ECO:0000256" key="1">
    <source>
        <dbReference type="SAM" id="MobiDB-lite"/>
    </source>
</evidence>
<dbReference type="PATRIC" id="fig|935700.4.peg.3956"/>
<dbReference type="STRING" id="935700.jaqu_38390"/>
<evidence type="ECO:0000313" key="2">
    <source>
        <dbReference type="EMBL" id="KIT14549.1"/>
    </source>
</evidence>
<dbReference type="Proteomes" id="UP000032232">
    <property type="component" value="Unassembled WGS sequence"/>
</dbReference>
<name>A0A0D1EA38_9RHOB</name>
<feature type="region of interest" description="Disordered" evidence="1">
    <location>
        <begin position="49"/>
        <end position="106"/>
    </location>
</feature>
<protein>
    <submittedName>
        <fullName evidence="2">Uncharacterized protein</fullName>
    </submittedName>
</protein>
<accession>A0A0D1EA38</accession>
<reference evidence="2 3" key="1">
    <citation type="submission" date="2015-02" db="EMBL/GenBank/DDBJ databases">
        <title>Genome Sequence of Jannaschia aquimarina DSM28248, a member of the Roseobacter clade.</title>
        <authorList>
            <person name="Voget S."/>
            <person name="Daniel R."/>
        </authorList>
    </citation>
    <scope>NUCLEOTIDE SEQUENCE [LARGE SCALE GENOMIC DNA]</scope>
    <source>
        <strain evidence="2 3">GSW-M26</strain>
    </source>
</reference>
<feature type="compositionally biased region" description="Basic and acidic residues" evidence="1">
    <location>
        <begin position="82"/>
        <end position="98"/>
    </location>
</feature>
<dbReference type="AlphaFoldDB" id="A0A0D1EA38"/>
<sequence length="106" mass="11602">MGAAIAPSRFSEPVDLPHSHATRPGGDGVCPALSLPPLTFIVLRDIAGRPRNRRMREAIASAKASPHLERNGRNRKPHKTSRKDSARLTRPTCLDRRPGQSPKDVP</sequence>